<dbReference type="Proteomes" id="UP000076154">
    <property type="component" value="Unassembled WGS sequence"/>
</dbReference>
<proteinExistence type="predicted"/>
<comment type="caution">
    <text evidence="1">The sequence shown here is derived from an EMBL/GenBank/DDBJ whole genome shotgun (WGS) entry which is preliminary data.</text>
</comment>
<reference evidence="1" key="1">
    <citation type="submission" date="2018-04" db="EMBL/GenBank/DDBJ databases">
        <title>Whole genome sequencing of Hypsizygus marmoreus.</title>
        <authorList>
            <person name="Choi I.-G."/>
            <person name="Min B."/>
            <person name="Kim J.-G."/>
            <person name="Kim S."/>
            <person name="Oh Y.-L."/>
            <person name="Kong W.-S."/>
            <person name="Park H."/>
            <person name="Jeong J."/>
            <person name="Song E.-S."/>
        </authorList>
    </citation>
    <scope>NUCLEOTIDE SEQUENCE [LARGE SCALE GENOMIC DNA]</scope>
    <source>
        <strain evidence="1">51987-8</strain>
    </source>
</reference>
<gene>
    <name evidence="1" type="ORF">Hypma_009920</name>
</gene>
<accession>A0A369JNR0</accession>
<protein>
    <submittedName>
        <fullName evidence="1">Uncharacterized protein</fullName>
    </submittedName>
</protein>
<evidence type="ECO:0000313" key="2">
    <source>
        <dbReference type="Proteomes" id="UP000076154"/>
    </source>
</evidence>
<name>A0A369JNR0_HYPMA</name>
<dbReference type="AlphaFoldDB" id="A0A369JNR0"/>
<dbReference type="EMBL" id="LUEZ02000048">
    <property type="protein sequence ID" value="RDB22982.1"/>
    <property type="molecule type" value="Genomic_DNA"/>
</dbReference>
<sequence length="81" mass="9163">MSERRLKTEKPVFPAAFNFSNILSAQSNLRISTESLAPAVELWSPGRYHPISVTFPFHIHPILQAPPCPRSGNIRRRLPLT</sequence>
<dbReference type="InParanoid" id="A0A369JNR0"/>
<keyword evidence="2" id="KW-1185">Reference proteome</keyword>
<evidence type="ECO:0000313" key="1">
    <source>
        <dbReference type="EMBL" id="RDB22982.1"/>
    </source>
</evidence>
<organism evidence="1 2">
    <name type="scientific">Hypsizygus marmoreus</name>
    <name type="common">White beech mushroom</name>
    <name type="synonym">Agaricus marmoreus</name>
    <dbReference type="NCBI Taxonomy" id="39966"/>
    <lineage>
        <taxon>Eukaryota</taxon>
        <taxon>Fungi</taxon>
        <taxon>Dikarya</taxon>
        <taxon>Basidiomycota</taxon>
        <taxon>Agaricomycotina</taxon>
        <taxon>Agaricomycetes</taxon>
        <taxon>Agaricomycetidae</taxon>
        <taxon>Agaricales</taxon>
        <taxon>Tricholomatineae</taxon>
        <taxon>Lyophyllaceae</taxon>
        <taxon>Hypsizygus</taxon>
    </lineage>
</organism>